<organism evidence="1">
    <name type="scientific">mine drainage metagenome</name>
    <dbReference type="NCBI Taxonomy" id="410659"/>
    <lineage>
        <taxon>unclassified sequences</taxon>
        <taxon>metagenomes</taxon>
        <taxon>ecological metagenomes</taxon>
    </lineage>
</organism>
<proteinExistence type="predicted"/>
<reference evidence="1" key="1">
    <citation type="submission" date="2016-10" db="EMBL/GenBank/DDBJ databases">
        <title>Sequence of Gallionella enrichment culture.</title>
        <authorList>
            <person name="Poehlein A."/>
            <person name="Muehling M."/>
            <person name="Daniel R."/>
        </authorList>
    </citation>
    <scope>NUCLEOTIDE SEQUENCE</scope>
</reference>
<dbReference type="EMBL" id="MLJW01000150">
    <property type="protein sequence ID" value="OIQ96384.1"/>
    <property type="molecule type" value="Genomic_DNA"/>
</dbReference>
<comment type="caution">
    <text evidence="1">The sequence shown here is derived from an EMBL/GenBank/DDBJ whole genome shotgun (WGS) entry which is preliminary data.</text>
</comment>
<sequence>MNENRFNSIMDVVRNKMEMTIHIGKRIGDGVITAERKKLNMAVWFDSASVINSSGLVVGKGIAVDALSCGGFV</sequence>
<protein>
    <submittedName>
        <fullName evidence="1">Uncharacterized protein</fullName>
    </submittedName>
</protein>
<evidence type="ECO:0000313" key="1">
    <source>
        <dbReference type="EMBL" id="OIQ96384.1"/>
    </source>
</evidence>
<name>A0A1J5RJP5_9ZZZZ</name>
<gene>
    <name evidence="1" type="ORF">GALL_216630</name>
</gene>
<accession>A0A1J5RJP5</accession>
<dbReference type="AlphaFoldDB" id="A0A1J5RJP5"/>